<protein>
    <recommendedName>
        <fullName evidence="5">Aldehyde dehydrogenase domain-containing protein</fullName>
    </recommendedName>
</protein>
<sequence>MRFTAVRFRAGALPHFSSGPVAAAVDDAVAADDVFGPVGRRIEVEVRASDRLAARATVVENLLMTLLDRRVSTRGSRRPCAGPTATPRACTWTGSDPSWA</sequence>
<organism evidence="3 4">
    <name type="scientific">Virgisporangium ochraceum</name>
    <dbReference type="NCBI Taxonomy" id="65505"/>
    <lineage>
        <taxon>Bacteria</taxon>
        <taxon>Bacillati</taxon>
        <taxon>Actinomycetota</taxon>
        <taxon>Actinomycetes</taxon>
        <taxon>Micromonosporales</taxon>
        <taxon>Micromonosporaceae</taxon>
        <taxon>Virgisporangium</taxon>
    </lineage>
</organism>
<evidence type="ECO:0000256" key="2">
    <source>
        <dbReference type="SAM" id="SignalP"/>
    </source>
</evidence>
<gene>
    <name evidence="3" type="ORF">Voc01_077250</name>
</gene>
<proteinExistence type="predicted"/>
<comment type="caution">
    <text evidence="3">The sequence shown here is derived from an EMBL/GenBank/DDBJ whole genome shotgun (WGS) entry which is preliminary data.</text>
</comment>
<dbReference type="EMBL" id="BOPH01000105">
    <property type="protein sequence ID" value="GIJ72808.1"/>
    <property type="molecule type" value="Genomic_DNA"/>
</dbReference>
<evidence type="ECO:0008006" key="5">
    <source>
        <dbReference type="Google" id="ProtNLM"/>
    </source>
</evidence>
<evidence type="ECO:0000313" key="4">
    <source>
        <dbReference type="Proteomes" id="UP000635606"/>
    </source>
</evidence>
<dbReference type="RefSeq" id="WP_203932653.1">
    <property type="nucleotide sequence ID" value="NZ_BOPH01000105.1"/>
</dbReference>
<dbReference type="AlphaFoldDB" id="A0A8J4EFM7"/>
<name>A0A8J4EFM7_9ACTN</name>
<feature type="region of interest" description="Disordered" evidence="1">
    <location>
        <begin position="74"/>
        <end position="100"/>
    </location>
</feature>
<dbReference type="Proteomes" id="UP000635606">
    <property type="component" value="Unassembled WGS sequence"/>
</dbReference>
<evidence type="ECO:0000313" key="3">
    <source>
        <dbReference type="EMBL" id="GIJ72808.1"/>
    </source>
</evidence>
<keyword evidence="2" id="KW-0732">Signal</keyword>
<keyword evidence="4" id="KW-1185">Reference proteome</keyword>
<feature type="signal peptide" evidence="2">
    <location>
        <begin position="1"/>
        <end position="23"/>
    </location>
</feature>
<feature type="chain" id="PRO_5038941715" description="Aldehyde dehydrogenase domain-containing protein" evidence="2">
    <location>
        <begin position="24"/>
        <end position="100"/>
    </location>
</feature>
<evidence type="ECO:0000256" key="1">
    <source>
        <dbReference type="SAM" id="MobiDB-lite"/>
    </source>
</evidence>
<reference evidence="3" key="1">
    <citation type="submission" date="2021-01" db="EMBL/GenBank/DDBJ databases">
        <title>Whole genome shotgun sequence of Virgisporangium ochraceum NBRC 16418.</title>
        <authorList>
            <person name="Komaki H."/>
            <person name="Tamura T."/>
        </authorList>
    </citation>
    <scope>NUCLEOTIDE SEQUENCE</scope>
    <source>
        <strain evidence="3">NBRC 16418</strain>
    </source>
</reference>
<accession>A0A8J4EFM7</accession>